<organism evidence="3 4">
    <name type="scientific">Kingdonia uniflora</name>
    <dbReference type="NCBI Taxonomy" id="39325"/>
    <lineage>
        <taxon>Eukaryota</taxon>
        <taxon>Viridiplantae</taxon>
        <taxon>Streptophyta</taxon>
        <taxon>Embryophyta</taxon>
        <taxon>Tracheophyta</taxon>
        <taxon>Spermatophyta</taxon>
        <taxon>Magnoliopsida</taxon>
        <taxon>Ranunculales</taxon>
        <taxon>Circaeasteraceae</taxon>
        <taxon>Kingdonia</taxon>
    </lineage>
</organism>
<accession>A0A7J7N429</accession>
<feature type="compositionally biased region" description="Low complexity" evidence="2">
    <location>
        <begin position="87"/>
        <end position="101"/>
    </location>
</feature>
<feature type="coiled-coil region" evidence="1">
    <location>
        <begin position="301"/>
        <end position="328"/>
    </location>
</feature>
<feature type="region of interest" description="Disordered" evidence="2">
    <location>
        <begin position="1"/>
        <end position="182"/>
    </location>
</feature>
<keyword evidence="4" id="KW-1185">Reference proteome</keyword>
<name>A0A7J7N429_9MAGN</name>
<comment type="caution">
    <text evidence="3">The sequence shown here is derived from an EMBL/GenBank/DDBJ whole genome shotgun (WGS) entry which is preliminary data.</text>
</comment>
<dbReference type="AlphaFoldDB" id="A0A7J7N429"/>
<evidence type="ECO:0000313" key="4">
    <source>
        <dbReference type="Proteomes" id="UP000541444"/>
    </source>
</evidence>
<evidence type="ECO:0000313" key="3">
    <source>
        <dbReference type="EMBL" id="KAF6161905.1"/>
    </source>
</evidence>
<dbReference type="Proteomes" id="UP000541444">
    <property type="component" value="Unassembled WGS sequence"/>
</dbReference>
<reference evidence="3 4" key="1">
    <citation type="journal article" date="2020" name="IScience">
        <title>Genome Sequencing of the Endangered Kingdonia uniflora (Circaeasteraceae, Ranunculales) Reveals Potential Mechanisms of Evolutionary Specialization.</title>
        <authorList>
            <person name="Sun Y."/>
            <person name="Deng T."/>
            <person name="Zhang A."/>
            <person name="Moore M.J."/>
            <person name="Landis J.B."/>
            <person name="Lin N."/>
            <person name="Zhang H."/>
            <person name="Zhang X."/>
            <person name="Huang J."/>
            <person name="Zhang X."/>
            <person name="Sun H."/>
            <person name="Wang H."/>
        </authorList>
    </citation>
    <scope>NUCLEOTIDE SEQUENCE [LARGE SCALE GENOMIC DNA]</scope>
    <source>
        <strain evidence="3">TB1705</strain>
        <tissue evidence="3">Leaf</tissue>
    </source>
</reference>
<dbReference type="PANTHER" id="PTHR34466:SF1">
    <property type="entry name" value="OS06G0609800 PROTEIN"/>
    <property type="match status" value="1"/>
</dbReference>
<proteinExistence type="predicted"/>
<sequence>MASSAFKSTSKRSSFSTPSPQQQDSSSSTSSSAHRRSRSLSRYPAAQQEQEQEQPRGRFVNTLRGSAFPEISPDHFFPITSQRRGRSVSTTRTSTSAAAAAAERRGRSVSRPHGGGPRNADAAAAGGSGKTITDNNNNNNSSRRRRSLSVARYHFSDSQSDIDPSHAKSANINQRPSLHKPMDANHQRILRRSMSHKDLPNSYDGYSSHSSALTDDEVGDVYSNKHGTERTIRAVYAQKKTDYPIGDAVETGLYEAMRTELRHAVEEIRTELEHGMGNSKRSVIVNGDFLESNNSSTAMVRQNYATQLEQSEKRKQELLAEVVIEEQRGRELSEIVRELLPDPKNTIPEWPFRSRKSNDRSKISKCLTEEAEKYFDDFLSNVEDTDISSFDGERSDASSTLVGSKKSREPILHCGKTKNLGIPLCSASNPNEMDDLVLPWLQWETSSDLSPLLHKNRAEVLHTPNTNARDTTQGASSFCNTGNYIGSSHGSWSPGGDSPSVVSRNDVVDNKFGELGSFPSRRVPKESNFDIDEYLHIQQSEDLFFEVWRQRQRINSGALILCKTSF</sequence>
<feature type="compositionally biased region" description="Polar residues" evidence="2">
    <location>
        <begin position="156"/>
        <end position="176"/>
    </location>
</feature>
<protein>
    <submittedName>
        <fullName evidence="3">Uncharacterized protein</fullName>
    </submittedName>
</protein>
<feature type="compositionally biased region" description="Low complexity" evidence="2">
    <location>
        <begin position="1"/>
        <end position="32"/>
    </location>
</feature>
<evidence type="ECO:0000256" key="2">
    <source>
        <dbReference type="SAM" id="MobiDB-lite"/>
    </source>
</evidence>
<dbReference type="OrthoDB" id="1911931at2759"/>
<keyword evidence="1" id="KW-0175">Coiled coil</keyword>
<dbReference type="EMBL" id="JACGCM010001071">
    <property type="protein sequence ID" value="KAF6161905.1"/>
    <property type="molecule type" value="Genomic_DNA"/>
</dbReference>
<gene>
    <name evidence="3" type="ORF">GIB67_038074</name>
</gene>
<dbReference type="PANTHER" id="PTHR34466">
    <property type="entry name" value="OS11G0129800 PROTEIN"/>
    <property type="match status" value="1"/>
</dbReference>
<evidence type="ECO:0000256" key="1">
    <source>
        <dbReference type="SAM" id="Coils"/>
    </source>
</evidence>